<dbReference type="PROSITE" id="PS00267">
    <property type="entry name" value="TACHYKININ"/>
    <property type="match status" value="1"/>
</dbReference>
<evidence type="ECO:0000256" key="2">
    <source>
        <dbReference type="ARBA" id="ARBA00007518"/>
    </source>
</evidence>
<evidence type="ECO:0000313" key="9">
    <source>
        <dbReference type="Proteomes" id="UP000694523"/>
    </source>
</evidence>
<evidence type="ECO:0000256" key="1">
    <source>
        <dbReference type="ARBA" id="ARBA00004613"/>
    </source>
</evidence>
<dbReference type="PANTHER" id="PTHR11250">
    <property type="entry name" value="TACHYKININ"/>
    <property type="match status" value="1"/>
</dbReference>
<keyword evidence="6" id="KW-0027">Amidation</keyword>
<feature type="signal peptide" evidence="7">
    <location>
        <begin position="1"/>
        <end position="23"/>
    </location>
</feature>
<dbReference type="PANTHER" id="PTHR11250:SF5">
    <property type="entry name" value="PROTACHYKININ-1-LIKE ISOFORM X1-RELATED"/>
    <property type="match status" value="1"/>
</dbReference>
<dbReference type="AlphaFoldDB" id="A0A8C6SYJ7"/>
<sequence>MEALKLLVVFLLMVLFQVMGVVSGPLSNKEQDSGVWTLDTWQEFPLERGLRMRLAEIIKRSKAQQFHGLMGRSSGISHSARLGRKRNKGEAFVGLMGKRSLGEEDEWDMY</sequence>
<evidence type="ECO:0000256" key="4">
    <source>
        <dbReference type="ARBA" id="ARBA00022685"/>
    </source>
</evidence>
<dbReference type="Proteomes" id="UP000694523">
    <property type="component" value="Unplaced"/>
</dbReference>
<keyword evidence="5 7" id="KW-0732">Signal</keyword>
<keyword evidence="4" id="KW-0165">Cleavage on pair of basic residues</keyword>
<evidence type="ECO:0000256" key="7">
    <source>
        <dbReference type="SAM" id="SignalP"/>
    </source>
</evidence>
<evidence type="ECO:0000256" key="6">
    <source>
        <dbReference type="ARBA" id="ARBA00022815"/>
    </source>
</evidence>
<name>A0A8C6SYJ7_9GOBI</name>
<evidence type="ECO:0000256" key="3">
    <source>
        <dbReference type="ARBA" id="ARBA00022525"/>
    </source>
</evidence>
<reference evidence="8" key="1">
    <citation type="submission" date="2025-08" db="UniProtKB">
        <authorList>
            <consortium name="Ensembl"/>
        </authorList>
    </citation>
    <scope>IDENTIFICATION</scope>
</reference>
<feature type="chain" id="PRO_5034975458" evidence="7">
    <location>
        <begin position="24"/>
        <end position="110"/>
    </location>
</feature>
<dbReference type="InterPro" id="IPR013055">
    <property type="entry name" value="Tachy_Neuro_lke_CS"/>
</dbReference>
<keyword evidence="9" id="KW-1185">Reference proteome</keyword>
<dbReference type="GO" id="GO:0005576">
    <property type="term" value="C:extracellular region"/>
    <property type="evidence" value="ECO:0007669"/>
    <property type="project" value="UniProtKB-SubCell"/>
</dbReference>
<comment type="similarity">
    <text evidence="2">Belongs to the tachykinin family.</text>
</comment>
<dbReference type="Ensembl" id="ENSNMLT00000014510.1">
    <property type="protein sequence ID" value="ENSNMLP00000012865.1"/>
    <property type="gene ID" value="ENSNMLG00000008708.1"/>
</dbReference>
<accession>A0A8C6SYJ7</accession>
<evidence type="ECO:0000313" key="8">
    <source>
        <dbReference type="Ensembl" id="ENSNMLP00000012865.1"/>
    </source>
</evidence>
<comment type="subcellular location">
    <subcellularLocation>
        <location evidence="1">Secreted</location>
    </subcellularLocation>
</comment>
<proteinExistence type="inferred from homology"/>
<evidence type="ECO:0000256" key="5">
    <source>
        <dbReference type="ARBA" id="ARBA00022729"/>
    </source>
</evidence>
<reference evidence="8" key="2">
    <citation type="submission" date="2025-09" db="UniProtKB">
        <authorList>
            <consortium name="Ensembl"/>
        </authorList>
    </citation>
    <scope>IDENTIFICATION</scope>
</reference>
<organism evidence="8 9">
    <name type="scientific">Neogobius melanostomus</name>
    <name type="common">round goby</name>
    <dbReference type="NCBI Taxonomy" id="47308"/>
    <lineage>
        <taxon>Eukaryota</taxon>
        <taxon>Metazoa</taxon>
        <taxon>Chordata</taxon>
        <taxon>Craniata</taxon>
        <taxon>Vertebrata</taxon>
        <taxon>Euteleostomi</taxon>
        <taxon>Actinopterygii</taxon>
        <taxon>Neopterygii</taxon>
        <taxon>Teleostei</taxon>
        <taxon>Neoteleostei</taxon>
        <taxon>Acanthomorphata</taxon>
        <taxon>Gobiaria</taxon>
        <taxon>Gobiiformes</taxon>
        <taxon>Gobioidei</taxon>
        <taxon>Gobiidae</taxon>
        <taxon>Benthophilinae</taxon>
        <taxon>Neogobiini</taxon>
        <taxon>Neogobius</taxon>
    </lineage>
</organism>
<keyword evidence="3" id="KW-0964">Secreted</keyword>
<protein>
    <submittedName>
        <fullName evidence="8">Uncharacterized protein</fullName>
    </submittedName>
</protein>